<evidence type="ECO:0000313" key="2">
    <source>
        <dbReference type="Proteomes" id="UP000261420"/>
    </source>
</evidence>
<dbReference type="Proteomes" id="UP000261420">
    <property type="component" value="Unplaced"/>
</dbReference>
<name>A0A3B4V752_SERDU</name>
<sequence length="110" mass="12468">MDECKLLTWCRLLCSLIKDDAAPPVSQPAFKYAPSLCHRDSLPLCFTLHVNLCFPIPNYAGDGHHGSTGVMRERRAADDPYWSYSGELSFVLITAQQLEYLNVHLQKHYA</sequence>
<reference evidence="1" key="1">
    <citation type="submission" date="2025-08" db="UniProtKB">
        <authorList>
            <consortium name="Ensembl"/>
        </authorList>
    </citation>
    <scope>IDENTIFICATION</scope>
</reference>
<protein>
    <submittedName>
        <fullName evidence="1">Uncharacterized protein</fullName>
    </submittedName>
</protein>
<proteinExistence type="predicted"/>
<accession>A0A3B4V752</accession>
<dbReference type="AlphaFoldDB" id="A0A3B4V752"/>
<evidence type="ECO:0000313" key="1">
    <source>
        <dbReference type="Ensembl" id="ENSSDUP00000026479.1"/>
    </source>
</evidence>
<reference evidence="1" key="2">
    <citation type="submission" date="2025-09" db="UniProtKB">
        <authorList>
            <consortium name="Ensembl"/>
        </authorList>
    </citation>
    <scope>IDENTIFICATION</scope>
</reference>
<organism evidence="1 2">
    <name type="scientific">Seriola dumerili</name>
    <name type="common">Greater amberjack</name>
    <name type="synonym">Caranx dumerili</name>
    <dbReference type="NCBI Taxonomy" id="41447"/>
    <lineage>
        <taxon>Eukaryota</taxon>
        <taxon>Metazoa</taxon>
        <taxon>Chordata</taxon>
        <taxon>Craniata</taxon>
        <taxon>Vertebrata</taxon>
        <taxon>Euteleostomi</taxon>
        <taxon>Actinopterygii</taxon>
        <taxon>Neopterygii</taxon>
        <taxon>Teleostei</taxon>
        <taxon>Neoteleostei</taxon>
        <taxon>Acanthomorphata</taxon>
        <taxon>Carangaria</taxon>
        <taxon>Carangiformes</taxon>
        <taxon>Carangidae</taxon>
        <taxon>Seriola</taxon>
    </lineage>
</organism>
<dbReference type="Ensembl" id="ENSSDUT00000026951.1">
    <property type="protein sequence ID" value="ENSSDUP00000026479.1"/>
    <property type="gene ID" value="ENSSDUG00000019206.1"/>
</dbReference>
<keyword evidence="2" id="KW-1185">Reference proteome</keyword>